<evidence type="ECO:0000259" key="2">
    <source>
        <dbReference type="Pfam" id="PF04069"/>
    </source>
</evidence>
<comment type="caution">
    <text evidence="4">The sequence shown here is derived from an EMBL/GenBank/DDBJ whole genome shotgun (WGS) entry which is preliminary data.</text>
</comment>
<evidence type="ECO:0000256" key="1">
    <source>
        <dbReference type="SAM" id="SignalP"/>
    </source>
</evidence>
<evidence type="ECO:0000313" key="6">
    <source>
        <dbReference type="Proteomes" id="UP000553980"/>
    </source>
</evidence>
<dbReference type="Gene3D" id="3.40.190.10">
    <property type="entry name" value="Periplasmic binding protein-like II"/>
    <property type="match status" value="1"/>
</dbReference>
<reference evidence="4 5" key="1">
    <citation type="journal article" date="2011" name="Int. J. Syst. Evol. Microbiol.">
        <title>Ochrobactrum pecoris sp. nov., isolated from farm animals.</title>
        <authorList>
            <person name="Kampfer P."/>
            <person name="Huber B."/>
            <person name="Busse H.J."/>
            <person name="Scholz H.C."/>
            <person name="Tomaso H."/>
            <person name="Hotzel H."/>
            <person name="Melzer F."/>
        </authorList>
    </citation>
    <scope>NUCLEOTIDE SEQUENCE [LARGE SCALE GENOMIC DNA]</scope>
    <source>
        <strain evidence="4 5">08RB2639</strain>
    </source>
</reference>
<name>A0A5C5CJ55_9HYPH</name>
<dbReference type="RefSeq" id="WP_140021650.1">
    <property type="nucleotide sequence ID" value="NZ_JACIEX010000008.1"/>
</dbReference>
<dbReference type="EMBL" id="JACIEX010000008">
    <property type="protein sequence ID" value="MBB4094860.1"/>
    <property type="molecule type" value="Genomic_DNA"/>
</dbReference>
<dbReference type="GO" id="GO:0033265">
    <property type="term" value="F:choline binding"/>
    <property type="evidence" value="ECO:0007669"/>
    <property type="project" value="InterPro"/>
</dbReference>
<feature type="chain" id="PRO_5044619054" evidence="1">
    <location>
        <begin position="32"/>
        <end position="322"/>
    </location>
</feature>
<evidence type="ECO:0000313" key="4">
    <source>
        <dbReference type="EMBL" id="TNV11077.1"/>
    </source>
</evidence>
<dbReference type="Pfam" id="PF04069">
    <property type="entry name" value="OpuAC"/>
    <property type="match status" value="1"/>
</dbReference>
<dbReference type="SUPFAM" id="SSF53850">
    <property type="entry name" value="Periplasmic binding protein-like II"/>
    <property type="match status" value="1"/>
</dbReference>
<dbReference type="Proteomes" id="UP000553980">
    <property type="component" value="Unassembled WGS sequence"/>
</dbReference>
<dbReference type="NCBIfam" id="TIGR03414">
    <property type="entry name" value="ABC_choline_bnd"/>
    <property type="match status" value="1"/>
</dbReference>
<dbReference type="CDD" id="cd13640">
    <property type="entry name" value="PBP2_ChoX"/>
    <property type="match status" value="1"/>
</dbReference>
<dbReference type="EMBL" id="VEWK01000008">
    <property type="protein sequence ID" value="TNV11077.1"/>
    <property type="molecule type" value="Genomic_DNA"/>
</dbReference>
<dbReference type="Proteomes" id="UP000313390">
    <property type="component" value="Unassembled WGS sequence"/>
</dbReference>
<reference evidence="3 6" key="3">
    <citation type="submission" date="2020-08" db="EMBL/GenBank/DDBJ databases">
        <title>Genomic Encyclopedia of Type Strains, Phase IV (KMG-IV): sequencing the most valuable type-strain genomes for metagenomic binning, comparative biology and taxonomic classification.</title>
        <authorList>
            <person name="Goeker M."/>
        </authorList>
    </citation>
    <scope>NUCLEOTIDE SEQUENCE [LARGE SCALE GENOMIC DNA]</scope>
    <source>
        <strain evidence="3 6">DSM 23868</strain>
    </source>
</reference>
<dbReference type="InterPro" id="IPR007210">
    <property type="entry name" value="ABC_Gly_betaine_transp_sub-bd"/>
</dbReference>
<dbReference type="AlphaFoldDB" id="A0A5C5CJ55"/>
<feature type="signal peptide" evidence="1">
    <location>
        <begin position="1"/>
        <end position="31"/>
    </location>
</feature>
<keyword evidence="6" id="KW-1185">Reference proteome</keyword>
<evidence type="ECO:0000313" key="3">
    <source>
        <dbReference type="EMBL" id="MBB4094860.1"/>
    </source>
</evidence>
<keyword evidence="1" id="KW-0732">Signal</keyword>
<accession>A0A5C5CJ55</accession>
<dbReference type="GO" id="GO:0042597">
    <property type="term" value="C:periplasmic space"/>
    <property type="evidence" value="ECO:0007669"/>
    <property type="project" value="InterPro"/>
</dbReference>
<feature type="domain" description="ABC-type glycine betaine transport system substrate-binding" evidence="2">
    <location>
        <begin position="39"/>
        <end position="291"/>
    </location>
</feature>
<dbReference type="GO" id="GO:0015871">
    <property type="term" value="P:choline transport"/>
    <property type="evidence" value="ECO:0007669"/>
    <property type="project" value="InterPro"/>
</dbReference>
<protein>
    <submittedName>
        <fullName evidence="4">Choline ABC transporter substrate-binding protein</fullName>
    </submittedName>
    <submittedName>
        <fullName evidence="3">Glycine betaine/proline transport system substrate-binding protein</fullName>
    </submittedName>
</protein>
<proteinExistence type="predicted"/>
<dbReference type="OrthoDB" id="9787902at2"/>
<reference evidence="4" key="2">
    <citation type="submission" date="2019-06" db="EMBL/GenBank/DDBJ databases">
        <authorList>
            <person name="Hu M."/>
        </authorList>
    </citation>
    <scope>NUCLEOTIDE SEQUENCE</scope>
    <source>
        <strain evidence="4">08RB2639</strain>
    </source>
</reference>
<organism evidence="4 5">
    <name type="scientific">Brucella pecoris</name>
    <dbReference type="NCBI Taxonomy" id="867683"/>
    <lineage>
        <taxon>Bacteria</taxon>
        <taxon>Pseudomonadati</taxon>
        <taxon>Pseudomonadota</taxon>
        <taxon>Alphaproteobacteria</taxon>
        <taxon>Hyphomicrobiales</taxon>
        <taxon>Brucellaceae</taxon>
        <taxon>Brucella/Ochrobactrum group</taxon>
        <taxon>Brucella</taxon>
    </lineage>
</organism>
<sequence>MKSVSTYMLTLALGGLATGTAMLSAPATGFAAEPESCSTVRFSDVGWTDITSTTAVATEILKGLGYKTDIKVLSVPVTYASLSKKDIDVFLGYWNPSMTADLQPYLDNKTVETLRTNLTGAKYTLAVPKYAYDEGLKDFKDIATFKDKLGGKIYGIEPGNDGNRLILDMITKDAFGLKSFELAESSEQGMLAQVARSIKSKEPVVFLAWEPHPMNKRFEIAYLTGGDDFFGPNLGGAKVETNVRTGYAQECPNVGKFLTNLEFKLDIENDIMGKILDDGEEPSKAATNWLKSNPGVLDQWLAGVTTVDGKEGLPAVKSALGL</sequence>
<dbReference type="GO" id="GO:0022857">
    <property type="term" value="F:transmembrane transporter activity"/>
    <property type="evidence" value="ECO:0007669"/>
    <property type="project" value="InterPro"/>
</dbReference>
<evidence type="ECO:0000313" key="5">
    <source>
        <dbReference type="Proteomes" id="UP000313390"/>
    </source>
</evidence>
<gene>
    <name evidence="4" type="ORF">FIB18_16035</name>
    <name evidence="3" type="ORF">GGQ79_003399</name>
</gene>
<dbReference type="Gene3D" id="3.40.190.100">
    <property type="entry name" value="Glycine betaine-binding periplasmic protein, domain 2"/>
    <property type="match status" value="1"/>
</dbReference>
<dbReference type="InterPro" id="IPR017783">
    <property type="entry name" value="ABC_choline_sub-bd"/>
</dbReference>
<dbReference type="GO" id="GO:0043190">
    <property type="term" value="C:ATP-binding cassette (ABC) transporter complex"/>
    <property type="evidence" value="ECO:0007669"/>
    <property type="project" value="InterPro"/>
</dbReference>